<dbReference type="EMBL" id="PVBT01000004">
    <property type="protein sequence ID" value="PRD52438.1"/>
    <property type="molecule type" value="Genomic_DNA"/>
</dbReference>
<evidence type="ECO:0000256" key="1">
    <source>
        <dbReference type="ARBA" id="ARBA00023125"/>
    </source>
</evidence>
<protein>
    <submittedName>
        <fullName evidence="5">DNA-binding response regulator</fullName>
    </submittedName>
</protein>
<dbReference type="GO" id="GO:0000160">
    <property type="term" value="P:phosphorelay signal transduction system"/>
    <property type="evidence" value="ECO:0007669"/>
    <property type="project" value="InterPro"/>
</dbReference>
<feature type="modified residue" description="4-aspartylphosphate" evidence="2">
    <location>
        <position position="53"/>
    </location>
</feature>
<dbReference type="InterPro" id="IPR011006">
    <property type="entry name" value="CheY-like_superfamily"/>
</dbReference>
<gene>
    <name evidence="5" type="ORF">C5750_16265</name>
</gene>
<sequence>MRYPVYLVDDDAAVREGLCLLFEAYKISVIAFDGPLTFLREVSLLPPGYLLLDLQMPELNGLELQRELIGKGIDWPIIIITGYGDLSSCRTAFQSRVVDFLAKPVDPEQLFEALGKAEELLGTVLEKQETEALFATLTPRENEIINLVCRGWGSKEIATSLNISLRTVDAHRANISEKLGTTSVAEFVQMKMKIQQG</sequence>
<dbReference type="Pfam" id="PF00196">
    <property type="entry name" value="GerE"/>
    <property type="match status" value="1"/>
</dbReference>
<dbReference type="Pfam" id="PF00072">
    <property type="entry name" value="Response_reg"/>
    <property type="match status" value="1"/>
</dbReference>
<evidence type="ECO:0000259" key="3">
    <source>
        <dbReference type="PROSITE" id="PS50043"/>
    </source>
</evidence>
<organism evidence="5 6">
    <name type="scientific">Phyllobacterium myrsinacearum</name>
    <dbReference type="NCBI Taxonomy" id="28101"/>
    <lineage>
        <taxon>Bacteria</taxon>
        <taxon>Pseudomonadati</taxon>
        <taxon>Pseudomonadota</taxon>
        <taxon>Alphaproteobacteria</taxon>
        <taxon>Hyphomicrobiales</taxon>
        <taxon>Phyllobacteriaceae</taxon>
        <taxon>Phyllobacterium</taxon>
    </lineage>
</organism>
<dbReference type="Gene3D" id="1.10.10.10">
    <property type="entry name" value="Winged helix-like DNA-binding domain superfamily/Winged helix DNA-binding domain"/>
    <property type="match status" value="1"/>
</dbReference>
<dbReference type="InterPro" id="IPR036388">
    <property type="entry name" value="WH-like_DNA-bd_sf"/>
</dbReference>
<dbReference type="SMART" id="SM00421">
    <property type="entry name" value="HTH_LUXR"/>
    <property type="match status" value="1"/>
</dbReference>
<dbReference type="GO" id="GO:0006355">
    <property type="term" value="P:regulation of DNA-templated transcription"/>
    <property type="evidence" value="ECO:0007669"/>
    <property type="project" value="InterPro"/>
</dbReference>
<dbReference type="PROSITE" id="PS50110">
    <property type="entry name" value="RESPONSE_REGULATORY"/>
    <property type="match status" value="1"/>
</dbReference>
<dbReference type="InterPro" id="IPR039420">
    <property type="entry name" value="WalR-like"/>
</dbReference>
<dbReference type="SUPFAM" id="SSF52172">
    <property type="entry name" value="CheY-like"/>
    <property type="match status" value="1"/>
</dbReference>
<dbReference type="InterPro" id="IPR001789">
    <property type="entry name" value="Sig_transdc_resp-reg_receiver"/>
</dbReference>
<dbReference type="InterPro" id="IPR016032">
    <property type="entry name" value="Sig_transdc_resp-reg_C-effctor"/>
</dbReference>
<feature type="domain" description="Response regulatory" evidence="4">
    <location>
        <begin position="4"/>
        <end position="118"/>
    </location>
</feature>
<keyword evidence="2" id="KW-0597">Phosphoprotein</keyword>
<dbReference type="InterPro" id="IPR000792">
    <property type="entry name" value="Tscrpt_reg_LuxR_C"/>
</dbReference>
<evidence type="ECO:0000313" key="5">
    <source>
        <dbReference type="EMBL" id="PRD52438.1"/>
    </source>
</evidence>
<dbReference type="Gene3D" id="3.40.50.2300">
    <property type="match status" value="1"/>
</dbReference>
<keyword evidence="1 5" id="KW-0238">DNA-binding</keyword>
<keyword evidence="6" id="KW-1185">Reference proteome</keyword>
<reference evidence="5 6" key="1">
    <citation type="submission" date="2018-02" db="EMBL/GenBank/DDBJ databases">
        <title>The draft genome of Phyllobacterium myrsinacearum DSM5892.</title>
        <authorList>
            <person name="Li L."/>
            <person name="Liu L."/>
            <person name="Zhang X."/>
            <person name="Wang T."/>
        </authorList>
    </citation>
    <scope>NUCLEOTIDE SEQUENCE [LARGE SCALE GENOMIC DNA]</scope>
    <source>
        <strain evidence="5 6">DSM 5892</strain>
    </source>
</reference>
<dbReference type="SUPFAM" id="SSF46894">
    <property type="entry name" value="C-terminal effector domain of the bipartite response regulators"/>
    <property type="match status" value="1"/>
</dbReference>
<comment type="caution">
    <text evidence="5">The sequence shown here is derived from an EMBL/GenBank/DDBJ whole genome shotgun (WGS) entry which is preliminary data.</text>
</comment>
<dbReference type="PANTHER" id="PTHR43214:SF44">
    <property type="entry name" value="TWO-COMPONENT RESPONSE REGULATOR"/>
    <property type="match status" value="1"/>
</dbReference>
<accession>A0A2S9JHG3</accession>
<dbReference type="OrthoDB" id="9782655at2"/>
<evidence type="ECO:0000313" key="6">
    <source>
        <dbReference type="Proteomes" id="UP000238563"/>
    </source>
</evidence>
<name>A0A2S9JHG3_9HYPH</name>
<dbReference type="PANTHER" id="PTHR43214">
    <property type="entry name" value="TWO-COMPONENT RESPONSE REGULATOR"/>
    <property type="match status" value="1"/>
</dbReference>
<dbReference type="PROSITE" id="PS50043">
    <property type="entry name" value="HTH_LUXR_2"/>
    <property type="match status" value="1"/>
</dbReference>
<dbReference type="SMART" id="SM00448">
    <property type="entry name" value="REC"/>
    <property type="match status" value="1"/>
</dbReference>
<dbReference type="PROSITE" id="PS00622">
    <property type="entry name" value="HTH_LUXR_1"/>
    <property type="match status" value="1"/>
</dbReference>
<dbReference type="CDD" id="cd06170">
    <property type="entry name" value="LuxR_C_like"/>
    <property type="match status" value="1"/>
</dbReference>
<dbReference type="PRINTS" id="PR00038">
    <property type="entry name" value="HTHLUXR"/>
</dbReference>
<evidence type="ECO:0000256" key="2">
    <source>
        <dbReference type="PROSITE-ProRule" id="PRU00169"/>
    </source>
</evidence>
<evidence type="ECO:0000259" key="4">
    <source>
        <dbReference type="PROSITE" id="PS50110"/>
    </source>
</evidence>
<dbReference type="AlphaFoldDB" id="A0A2S9JHG3"/>
<dbReference type="GO" id="GO:0003677">
    <property type="term" value="F:DNA binding"/>
    <property type="evidence" value="ECO:0007669"/>
    <property type="project" value="UniProtKB-KW"/>
</dbReference>
<feature type="domain" description="HTH luxR-type" evidence="3">
    <location>
        <begin position="130"/>
        <end position="195"/>
    </location>
</feature>
<proteinExistence type="predicted"/>
<dbReference type="Proteomes" id="UP000238563">
    <property type="component" value="Unassembled WGS sequence"/>
</dbReference>